<proteinExistence type="predicted"/>
<dbReference type="Proteomes" id="UP001576784">
    <property type="component" value="Unassembled WGS sequence"/>
</dbReference>
<sequence length="137" mass="15758">MLNFADNMHYAICVAKQSSIVWWTGKSWSTDLNAAKLFKHSSQAKKKIQHIYHHLDGVASVVFVNPEQPVPTPINVANTKLDSLGDRIKNLLCRNGLDSDRKVQQTPDYKLWEIKGMGEQSFYKIRSVLPYRRSNKR</sequence>
<accession>A0ABV4XJW0</accession>
<name>A0ABV4XJW0_9CYAN</name>
<evidence type="ECO:0000313" key="1">
    <source>
        <dbReference type="EMBL" id="MFB2891990.1"/>
    </source>
</evidence>
<keyword evidence="2" id="KW-1185">Reference proteome</keyword>
<reference evidence="1 2" key="1">
    <citation type="submission" date="2024-09" db="EMBL/GenBank/DDBJ databases">
        <title>Floridaenema gen nov. (Aerosakkonemataceae, Aerosakkonematales ord. nov., Cyanobacteria) from benthic tropical and subtropical fresh waters, with the description of four new species.</title>
        <authorList>
            <person name="Moretto J.A."/>
            <person name="Berthold D.E."/>
            <person name="Lefler F.W."/>
            <person name="Huang I.-S."/>
            <person name="Laughinghouse H. IV."/>
        </authorList>
    </citation>
    <scope>NUCLEOTIDE SEQUENCE [LARGE SCALE GENOMIC DNA]</scope>
    <source>
        <strain evidence="1 2">BLCC-F50</strain>
    </source>
</reference>
<dbReference type="RefSeq" id="WP_413261667.1">
    <property type="nucleotide sequence ID" value="NZ_JBHFNR010000019.1"/>
</dbReference>
<evidence type="ECO:0000313" key="2">
    <source>
        <dbReference type="Proteomes" id="UP001576784"/>
    </source>
</evidence>
<gene>
    <name evidence="1" type="ORF">ACE1CI_03485</name>
</gene>
<organism evidence="1 2">
    <name type="scientific">Floridaenema flaviceps BLCC-F50</name>
    <dbReference type="NCBI Taxonomy" id="3153642"/>
    <lineage>
        <taxon>Bacteria</taxon>
        <taxon>Bacillati</taxon>
        <taxon>Cyanobacteriota</taxon>
        <taxon>Cyanophyceae</taxon>
        <taxon>Oscillatoriophycideae</taxon>
        <taxon>Aerosakkonematales</taxon>
        <taxon>Aerosakkonemataceae</taxon>
        <taxon>Floridanema</taxon>
        <taxon>Floridanema flaviceps</taxon>
    </lineage>
</organism>
<protein>
    <submittedName>
        <fullName evidence="1">Uncharacterized protein</fullName>
    </submittedName>
</protein>
<comment type="caution">
    <text evidence="1">The sequence shown here is derived from an EMBL/GenBank/DDBJ whole genome shotgun (WGS) entry which is preliminary data.</text>
</comment>
<dbReference type="EMBL" id="JBHFNR010000019">
    <property type="protein sequence ID" value="MFB2891990.1"/>
    <property type="molecule type" value="Genomic_DNA"/>
</dbReference>